<dbReference type="PANTHER" id="PTHR38011">
    <property type="entry name" value="DIHYDROFOLATE REDUCTASE FAMILY PROTEIN (AFU_ORTHOLOGUE AFUA_8G06820)"/>
    <property type="match status" value="1"/>
</dbReference>
<dbReference type="OrthoDB" id="195113at2"/>
<protein>
    <submittedName>
        <fullName evidence="2">Dihydrofolate reductase</fullName>
    </submittedName>
</protein>
<dbReference type="Proteomes" id="UP000019364">
    <property type="component" value="Unassembled WGS sequence"/>
</dbReference>
<gene>
    <name evidence="2" type="ORF">JCM16418_2084</name>
</gene>
<dbReference type="AlphaFoldDB" id="W7YHW0"/>
<dbReference type="Gene3D" id="3.40.430.10">
    <property type="entry name" value="Dihydrofolate Reductase, subunit A"/>
    <property type="match status" value="1"/>
</dbReference>
<dbReference type="InterPro" id="IPR050765">
    <property type="entry name" value="Riboflavin_Biosynth_HTPR"/>
</dbReference>
<dbReference type="RefSeq" id="WP_036648096.1">
    <property type="nucleotide sequence ID" value="NZ_BAVZ01000005.1"/>
</dbReference>
<dbReference type="eggNOG" id="COG0262">
    <property type="taxonomic scope" value="Bacteria"/>
</dbReference>
<sequence length="182" mass="20565">MSRKVVLYIAASLDGYIARANGAVDWLSGHGDQPPTEDVDSENGYEQFYQTIDTVIMGRTTYEQIIHELSPDAWAYQGKKSYVATTTPHEPDEHVTFINEDIPEFVKQLKLQPGQDIWLVGGGKLIEIFMEHHLIDTYVITMIPTILGDGIPLFLGQHAETKLRLQQTRTVDGMVELTYVTR</sequence>
<dbReference type="InterPro" id="IPR024072">
    <property type="entry name" value="DHFR-like_dom_sf"/>
</dbReference>
<reference evidence="2 3" key="1">
    <citation type="journal article" date="2014" name="Genome Announc.">
        <title>Draft Genome Sequence of Paenibacillus pini JCM 16418T, Isolated from the Rhizosphere of Pine Tree.</title>
        <authorList>
            <person name="Yuki M."/>
            <person name="Oshima K."/>
            <person name="Suda W."/>
            <person name="Oshida Y."/>
            <person name="Kitamura K."/>
            <person name="Iida Y."/>
            <person name="Hattori M."/>
            <person name="Ohkuma M."/>
        </authorList>
    </citation>
    <scope>NUCLEOTIDE SEQUENCE [LARGE SCALE GENOMIC DNA]</scope>
    <source>
        <strain evidence="2 3">JCM 16418</strain>
    </source>
</reference>
<evidence type="ECO:0000313" key="3">
    <source>
        <dbReference type="Proteomes" id="UP000019364"/>
    </source>
</evidence>
<accession>W7YHW0</accession>
<evidence type="ECO:0000259" key="1">
    <source>
        <dbReference type="Pfam" id="PF01872"/>
    </source>
</evidence>
<dbReference type="InterPro" id="IPR002734">
    <property type="entry name" value="RibDG_C"/>
</dbReference>
<feature type="domain" description="Bacterial bifunctional deaminase-reductase C-terminal" evidence="1">
    <location>
        <begin position="3"/>
        <end position="172"/>
    </location>
</feature>
<dbReference type="GO" id="GO:0009231">
    <property type="term" value="P:riboflavin biosynthetic process"/>
    <property type="evidence" value="ECO:0007669"/>
    <property type="project" value="InterPro"/>
</dbReference>
<comment type="caution">
    <text evidence="2">The sequence shown here is derived from an EMBL/GenBank/DDBJ whole genome shotgun (WGS) entry which is preliminary data.</text>
</comment>
<dbReference type="STRING" id="1236976.JCM16418_2084"/>
<dbReference type="PANTHER" id="PTHR38011:SF11">
    <property type="entry name" value="2,5-DIAMINO-6-RIBOSYLAMINO-4(3H)-PYRIMIDINONE 5'-PHOSPHATE REDUCTASE"/>
    <property type="match status" value="1"/>
</dbReference>
<dbReference type="GO" id="GO:0008703">
    <property type="term" value="F:5-amino-6-(5-phosphoribosylamino)uracil reductase activity"/>
    <property type="evidence" value="ECO:0007669"/>
    <property type="project" value="InterPro"/>
</dbReference>
<dbReference type="Pfam" id="PF01872">
    <property type="entry name" value="RibD_C"/>
    <property type="match status" value="1"/>
</dbReference>
<evidence type="ECO:0000313" key="2">
    <source>
        <dbReference type="EMBL" id="GAF08047.1"/>
    </source>
</evidence>
<keyword evidence="3" id="KW-1185">Reference proteome</keyword>
<dbReference type="EMBL" id="BAVZ01000005">
    <property type="protein sequence ID" value="GAF08047.1"/>
    <property type="molecule type" value="Genomic_DNA"/>
</dbReference>
<proteinExistence type="predicted"/>
<organism evidence="2 3">
    <name type="scientific">Paenibacillus pini JCM 16418</name>
    <dbReference type="NCBI Taxonomy" id="1236976"/>
    <lineage>
        <taxon>Bacteria</taxon>
        <taxon>Bacillati</taxon>
        <taxon>Bacillota</taxon>
        <taxon>Bacilli</taxon>
        <taxon>Bacillales</taxon>
        <taxon>Paenibacillaceae</taxon>
        <taxon>Paenibacillus</taxon>
    </lineage>
</organism>
<dbReference type="SUPFAM" id="SSF53597">
    <property type="entry name" value="Dihydrofolate reductase-like"/>
    <property type="match status" value="1"/>
</dbReference>
<name>W7YHW0_9BACL</name>